<feature type="transmembrane region" description="Helical" evidence="1">
    <location>
        <begin position="106"/>
        <end position="129"/>
    </location>
</feature>
<accession>A0A066U868</accession>
<evidence type="ECO:0000256" key="1">
    <source>
        <dbReference type="SAM" id="Phobius"/>
    </source>
</evidence>
<protein>
    <submittedName>
        <fullName evidence="2">Uncharacterized protein</fullName>
    </submittedName>
</protein>
<keyword evidence="1" id="KW-1133">Transmembrane helix</keyword>
<dbReference type="STRING" id="287986.DV20_20960"/>
<gene>
    <name evidence="2" type="ORF">DV20_20960</name>
</gene>
<keyword evidence="3" id="KW-1185">Reference proteome</keyword>
<evidence type="ECO:0000313" key="2">
    <source>
        <dbReference type="EMBL" id="KDN20423.1"/>
    </source>
</evidence>
<reference evidence="2 3" key="1">
    <citation type="submission" date="2014-05" db="EMBL/GenBank/DDBJ databases">
        <title>Draft genome sequence of Amycolatopsis rifamycinica DSM 46095.</title>
        <authorList>
            <person name="Lal R."/>
            <person name="Saxena A."/>
            <person name="Kumari R."/>
            <person name="Mukherjee U."/>
            <person name="Singh P."/>
            <person name="Sangwan N."/>
            <person name="Mahato N.K."/>
        </authorList>
    </citation>
    <scope>NUCLEOTIDE SEQUENCE [LARGE SCALE GENOMIC DNA]</scope>
    <source>
        <strain evidence="2 3">DSM 46095</strain>
    </source>
</reference>
<feature type="transmembrane region" description="Helical" evidence="1">
    <location>
        <begin position="79"/>
        <end position="100"/>
    </location>
</feature>
<keyword evidence="1" id="KW-0812">Transmembrane</keyword>
<dbReference type="Proteomes" id="UP000027345">
    <property type="component" value="Unassembled WGS sequence"/>
</dbReference>
<keyword evidence="1" id="KW-0472">Membrane</keyword>
<evidence type="ECO:0000313" key="3">
    <source>
        <dbReference type="Proteomes" id="UP000027345"/>
    </source>
</evidence>
<dbReference type="EMBL" id="JMQI01000043">
    <property type="protein sequence ID" value="KDN20423.1"/>
    <property type="molecule type" value="Genomic_DNA"/>
</dbReference>
<feature type="transmembrane region" description="Helical" evidence="1">
    <location>
        <begin position="46"/>
        <end position="67"/>
    </location>
</feature>
<dbReference type="eggNOG" id="ENOG5033BDU">
    <property type="taxonomic scope" value="Bacteria"/>
</dbReference>
<organism evidence="2 3">
    <name type="scientific">Amycolatopsis rifamycinica</name>
    <dbReference type="NCBI Taxonomy" id="287986"/>
    <lineage>
        <taxon>Bacteria</taxon>
        <taxon>Bacillati</taxon>
        <taxon>Actinomycetota</taxon>
        <taxon>Actinomycetes</taxon>
        <taxon>Pseudonocardiales</taxon>
        <taxon>Pseudonocardiaceae</taxon>
        <taxon>Amycolatopsis</taxon>
    </lineage>
</organism>
<proteinExistence type="predicted"/>
<comment type="caution">
    <text evidence="2">The sequence shown here is derived from an EMBL/GenBank/DDBJ whole genome shotgun (WGS) entry which is preliminary data.</text>
</comment>
<dbReference type="AlphaFoldDB" id="A0A066U868"/>
<name>A0A066U868_9PSEU</name>
<sequence length="145" mass="15836">MGGVMDKGLAPLRVILGFSLLSTGIHYAHNAVRYADYPQLEGITPLVGGIVVAVTWVVLTAFGWLGYRAYTQGRYERALAFLLGYSLAGMVTLGHFLTGVPQIPAFWFATIFTDAAAGLALWVFLTWAWTTLNRVSGRDQVSTQH</sequence>